<sequence>MATLLLALQVFLSLTLLSCPIAQSQTPDQVCDMYGDTTRDGRLCCASGNLTCIDLGLGLRHNGGGLTLKLLEAKNLKQMDSFGGAGGESDPYVKVRVGYGDMESEAKSNYISNDNSPEWNGEALYLDFRRSGEVGWIELWDHDSGMEFSDDVLVSAIKFNVPYCSMNNHQEARPNKACLDVAPGVPCSISTSSFASPTRRICNETAWINLDGGDALLCENGDRSCLRVLFEMTPFTVEVEQQSPSGWIDFGSASDRYNGFWGFMKDINPHLEYYGEINTDADTTYTGASLNSRNENSEELQGSLVLMTPEAAKDLRYDETFVKISINYDATFYVCRESTQDTHLGSLKWMTDLNYQIADFVTTADYRTVSGTPDAKTERRCWYHKYQATTKNRYGLPTSNVISLGGNLPKATIDNGSGLKPKRMYTVFIVPEIGPRASPSDLSFDYSLSLDISSFIVLGVMFFISFLVMENHLNKNLAFRLDRMPTFLVTRTMTGGDKNVLALLFEGYMLTENNVEFRRHLYWAEVCMKISMSTPVVLLWAWGLSTAASGNPPAVGFAILFIGTAFLVLWYGFKLWTVNQWRMSPITLSCLLLSFLCVLSYAIATAFVDPAVYLGGQKVDFIAISVVFGTVNVIPLLAMAFLNDSKLRRSAKQLLAVLDASSSKMPGTKNSVAWHGKGSAFNKLLGNVWSIFDSASAPVPNSQSQSNNATNQNAKGNGAAKMFDVGADVTKSSFLATPARRTTLNKSFYKASLLILVTYVVIAFLFTDSPTLAVLNAVTLILVDGIHVSLSHGNTDWTPGYQSFLLCASRLFIMSAGRDNWLAGYSATYFLYGVALSREVVRKSLPTLSEQVASGVAYYGYDAFPKFKGDVSGSPGFCLGLMSFLFVLLMAFCAYGALPDLPMLDVEVGGLCTNPWPSYVFGGVAFLFVLIFCFAIATRDAAFLASRHLLAGEKGKSYLWSKSIRLPIIFGLMTEITVVVTGLFVYASTKCTSIFTFSVFMPFIVAAGGYIYSVWKQNDYEIVVWPPAPPDFDVSTEEDEDAMVANMLGDMFGGGNDDVDKDMFKLPPLMKTGSEIRKEVKMPPMPLKSALKHKQQQELKQAKEAEKNQNNPQQPKVDGDGIETISLGTAGNSLMEFDENSIASQVMEAGNDGNDDEDKTLKLPEVRNKFKHQRFKLLDFLHKISQSYFFLKPFGFVGVKIMNVWRKTPCGKPRKESKKIKKEGSAGEGVGISDSIGAEDAQNQSLDALLGNAPATDDVIIYEEVNFEKISLLSAALGGYLLTEEYYALLATFLFFGLMFLQGLIISLSDNLGYIGHLVWTLMYIAVFTSAAFVKFFSTFGNVKEDRSLMVSMMMAGLTLLGFCLLVFFLELNADMNAIGGLILLNVLILYPIFVASFVQFWKWKDNGWVINNVDEDGDGRMSCMEILTYFGIGPIAVLFFFIGSLELFFFNDVFLATSMLLLLGAGLVGVLFLRDWAMNDFWLSAKYQSRADWLINGLQVAAFVGAILLGTESRMFCLSLFFLFYMVECASQVLAWYVTMEKEEPIYFSPFLLPCYSFSAATDDIKEETNNVIWFFKLLGAGCAWGVALAMFVSPLSYGIVITCVFLLSIVVCIAACLGHVPLQLGQTSKYVSKSDVVDSALTARAKFFDRQKPIEIFNAEWQGKTFVKNDWDDEGEEGDSKLLDQEAYGLATMIEANVKSCRYVEEKKGKRRVNLDGEDGESYFGEEGSLDSGSTLKKDVVPPRADGLMTWDDAFAECIITGTGPLGFVGLFGLWYKIFFMCSNQRFCYHSKIIAKYDSKGARKTVAKSEGSIDCKKIIKELPDLDHALDKRYGEEMRAVVHFMLMLVNSCDARLKHQKVNFQKFLRENRFKLLSNGIKPPKDVYSGGGNGKSGFDVALVATWLSSLTPEERERFHMLRNAFNLELVAREKESDRLDDQRAIAAEMLRDRLRPDEEKRCVQRFEKMKVLRAKRLEHWKANILDDAERGRFRELQVKWMSDPNVDVGPVDARLREKFEQHVMVKTDEGTMEARNFLRDVESGDKYCKPGKFGRMFQFHDPDFPSNSFSLGLQASCRNKVKDWKQSTQINHEAVIFDGGTDPDDVRRGFFKDGWLMGALAMLAAAGGVDDGDVDAQIANLFVSHVGADGQPKYNSEVGIYAVRFFKNNQWEVVTVDDFFPCMEDGDDDKNDDNKGCVVGHSQGMKEIWVALIEKAYAKYYGTYEVLDEGYVHHALKELTGAETECISLSHAARGSGKKSLWNKMVTWRRNGYILGCGSHPEHVKFAFDTGIVPDDYYTIYDVLMVDGVKLLRLRNPPGDYEEWKGDWSDKSACWTKRLKSKLGWSNEDDNTFWMCFDDFCEIYREIYVCKWFNKERWKECFINGEWDVGGKSVVEGIEVEKENTAVGLPNVHNTGCKVENNPQYTIEVDRPTEIRLKFEQVDANGLASSVVHPVACYICKPHSEGRAARVKGLTKKNVLFSTGPPKRERNQEIYCTLQPGVYVILAGTYVAGLDGPFRISILSNYEVEQEQIWPPTWRADDPDSFAGKMALKLANKVGQAADQAGKLSDAAVAKADRFQKDAGGMWGDGGELELTEEEKDLEAQLERERTEGQAAARKKVMDDMYGAAGRGEV</sequence>
<feature type="transmembrane region" description="Helical" evidence="9">
    <location>
        <begin position="1286"/>
        <end position="1308"/>
    </location>
</feature>
<dbReference type="SUPFAM" id="SSF49758">
    <property type="entry name" value="Calpain large subunit, middle domain (domain III)"/>
    <property type="match status" value="1"/>
</dbReference>
<feature type="transmembrane region" description="Helical" evidence="9">
    <location>
        <begin position="446"/>
        <end position="469"/>
    </location>
</feature>
<feature type="transmembrane region" description="Helical" evidence="9">
    <location>
        <begin position="619"/>
        <end position="642"/>
    </location>
</feature>
<dbReference type="PANTHER" id="PTHR10183:SF379">
    <property type="entry name" value="CALPAIN-5"/>
    <property type="match status" value="1"/>
</dbReference>
<dbReference type="EMBL" id="BRXW01000148">
    <property type="protein sequence ID" value="GMI10387.1"/>
    <property type="molecule type" value="Genomic_DNA"/>
</dbReference>
<feature type="transmembrane region" description="Helical" evidence="9">
    <location>
        <begin position="1494"/>
        <end position="1511"/>
    </location>
</feature>
<dbReference type="GO" id="GO:0004198">
    <property type="term" value="F:calcium-dependent cysteine-type endopeptidase activity"/>
    <property type="evidence" value="ECO:0007669"/>
    <property type="project" value="InterPro"/>
</dbReference>
<feature type="transmembrane region" description="Helical" evidence="9">
    <location>
        <begin position="554"/>
        <end position="573"/>
    </location>
</feature>
<feature type="transmembrane region" description="Helical" evidence="9">
    <location>
        <begin position="876"/>
        <end position="898"/>
    </location>
</feature>
<dbReference type="SUPFAM" id="SSF49562">
    <property type="entry name" value="C2 domain (Calcium/lipid-binding domain, CaLB)"/>
    <property type="match status" value="1"/>
</dbReference>
<dbReference type="PROSITE" id="PS00018">
    <property type="entry name" value="EF_HAND_1"/>
    <property type="match status" value="1"/>
</dbReference>
<dbReference type="Gene3D" id="2.60.120.380">
    <property type="match status" value="1"/>
</dbReference>
<evidence type="ECO:0000313" key="14">
    <source>
        <dbReference type="Proteomes" id="UP001165122"/>
    </source>
</evidence>
<feature type="transmembrane region" description="Helical" evidence="9">
    <location>
        <begin position="966"/>
        <end position="987"/>
    </location>
</feature>
<feature type="domain" description="C2" evidence="11">
    <location>
        <begin position="47"/>
        <end position="176"/>
    </location>
</feature>
<gene>
    <name evidence="13" type="ORF">TrLO_g9890</name>
</gene>
<feature type="transmembrane region" description="Helical" evidence="9">
    <location>
        <begin position="1314"/>
        <end position="1337"/>
    </location>
</feature>
<keyword evidence="9" id="KW-0812">Transmembrane</keyword>
<feature type="transmembrane region" description="Helical" evidence="9">
    <location>
        <begin position="1756"/>
        <end position="1778"/>
    </location>
</feature>
<feature type="compositionally biased region" description="Basic and acidic residues" evidence="8">
    <location>
        <begin position="1095"/>
        <end position="1107"/>
    </location>
</feature>
<dbReference type="PRINTS" id="PR00704">
    <property type="entry name" value="CALPAIN"/>
</dbReference>
<dbReference type="Gene3D" id="2.60.40.150">
    <property type="entry name" value="C2 domain"/>
    <property type="match status" value="1"/>
</dbReference>
<evidence type="ECO:0000256" key="4">
    <source>
        <dbReference type="ARBA" id="ARBA00022807"/>
    </source>
</evidence>
<evidence type="ECO:0000256" key="7">
    <source>
        <dbReference type="SAM" id="Coils"/>
    </source>
</evidence>
<dbReference type="CDD" id="cd00030">
    <property type="entry name" value="C2"/>
    <property type="match status" value="1"/>
</dbReference>
<comment type="caution">
    <text evidence="13">The sequence shown here is derived from an EMBL/GenBank/DDBJ whole genome shotgun (WGS) entry which is preliminary data.</text>
</comment>
<keyword evidence="4" id="KW-0788">Thiol protease</keyword>
<dbReference type="GO" id="GO:0006508">
    <property type="term" value="P:proteolysis"/>
    <property type="evidence" value="ECO:0007669"/>
    <property type="project" value="UniProtKB-KW"/>
</dbReference>
<feature type="transmembrane region" description="Helical" evidence="9">
    <location>
        <begin position="521"/>
        <end position="542"/>
    </location>
</feature>
<evidence type="ECO:0000256" key="5">
    <source>
        <dbReference type="PIRSR" id="PIRSR622684-1"/>
    </source>
</evidence>
<dbReference type="InterPro" id="IPR038765">
    <property type="entry name" value="Papain-like_cys_pep_sf"/>
</dbReference>
<protein>
    <recommendedName>
        <fullName evidence="15">C2 domain-containing protein</fullName>
    </recommendedName>
</protein>
<dbReference type="Pfam" id="PF00648">
    <property type="entry name" value="Peptidase_C2"/>
    <property type="match status" value="1"/>
</dbReference>
<dbReference type="InterPro" id="IPR022684">
    <property type="entry name" value="Calpain_cysteine_protease"/>
</dbReference>
<evidence type="ECO:0000259" key="12">
    <source>
        <dbReference type="PROSITE" id="PS50203"/>
    </source>
</evidence>
<feature type="transmembrane region" description="Helical" evidence="9">
    <location>
        <begin position="918"/>
        <end position="937"/>
    </location>
</feature>
<dbReference type="Pfam" id="PF00168">
    <property type="entry name" value="C2"/>
    <property type="match status" value="1"/>
</dbReference>
<dbReference type="SMART" id="SM00230">
    <property type="entry name" value="CysPc"/>
    <property type="match status" value="1"/>
</dbReference>
<keyword evidence="10" id="KW-0732">Signal</keyword>
<keyword evidence="9" id="KW-0472">Membrane</keyword>
<dbReference type="PROSITE" id="PS50203">
    <property type="entry name" value="CALPAIN_CAT"/>
    <property type="match status" value="1"/>
</dbReference>
<comment type="caution">
    <text evidence="6">Lacks conserved residue(s) required for the propagation of feature annotation.</text>
</comment>
<organism evidence="13 14">
    <name type="scientific">Triparma laevis f. longispina</name>
    <dbReference type="NCBI Taxonomy" id="1714387"/>
    <lineage>
        <taxon>Eukaryota</taxon>
        <taxon>Sar</taxon>
        <taxon>Stramenopiles</taxon>
        <taxon>Ochrophyta</taxon>
        <taxon>Bolidophyceae</taxon>
        <taxon>Parmales</taxon>
        <taxon>Triparmaceae</taxon>
        <taxon>Triparma</taxon>
    </lineage>
</organism>
<evidence type="ECO:0000256" key="6">
    <source>
        <dbReference type="PROSITE-ProRule" id="PRU00239"/>
    </source>
</evidence>
<evidence type="ECO:0008006" key="15">
    <source>
        <dbReference type="Google" id="ProtNLM"/>
    </source>
</evidence>
<keyword evidence="2" id="KW-0645">Protease</keyword>
<dbReference type="InterPro" id="IPR018247">
    <property type="entry name" value="EF_Hand_1_Ca_BS"/>
</dbReference>
<dbReference type="InterPro" id="IPR035892">
    <property type="entry name" value="C2_domain_sf"/>
</dbReference>
<keyword evidence="7" id="KW-0175">Coiled coil</keyword>
<feature type="signal peptide" evidence="10">
    <location>
        <begin position="1"/>
        <end position="24"/>
    </location>
</feature>
<proteinExistence type="inferred from homology"/>
<dbReference type="PANTHER" id="PTHR10183">
    <property type="entry name" value="CALPAIN"/>
    <property type="match status" value="1"/>
</dbReference>
<keyword evidence="3" id="KW-0378">Hydrolase</keyword>
<feature type="transmembrane region" description="Helical" evidence="9">
    <location>
        <begin position="748"/>
        <end position="766"/>
    </location>
</feature>
<evidence type="ECO:0000256" key="9">
    <source>
        <dbReference type="SAM" id="Phobius"/>
    </source>
</evidence>
<evidence type="ECO:0000256" key="10">
    <source>
        <dbReference type="SAM" id="SignalP"/>
    </source>
</evidence>
<evidence type="ECO:0000256" key="1">
    <source>
        <dbReference type="ARBA" id="ARBA00007623"/>
    </source>
</evidence>
<dbReference type="InterPro" id="IPR000008">
    <property type="entry name" value="C2_dom"/>
</dbReference>
<feature type="chain" id="PRO_5040865959" description="C2 domain-containing protein" evidence="10">
    <location>
        <begin position="25"/>
        <end position="2633"/>
    </location>
</feature>
<dbReference type="InterPro" id="IPR036213">
    <property type="entry name" value="Calpain_III_sf"/>
</dbReference>
<feature type="region of interest" description="Disordered" evidence="8">
    <location>
        <begin position="1210"/>
        <end position="1233"/>
    </location>
</feature>
<dbReference type="PROSITE" id="PS50004">
    <property type="entry name" value="C2"/>
    <property type="match status" value="1"/>
</dbReference>
<keyword evidence="14" id="KW-1185">Reference proteome</keyword>
<evidence type="ECO:0000256" key="3">
    <source>
        <dbReference type="ARBA" id="ARBA00022801"/>
    </source>
</evidence>
<feature type="transmembrane region" description="Helical" evidence="9">
    <location>
        <begin position="1573"/>
        <end position="1593"/>
    </location>
</feature>
<name>A0A9W7FDR0_9STRA</name>
<comment type="similarity">
    <text evidence="1">Belongs to the peptidase C2 family.</text>
</comment>
<feature type="transmembrane region" description="Helical" evidence="9">
    <location>
        <begin position="585"/>
        <end position="607"/>
    </location>
</feature>
<feature type="active site" evidence="5">
    <location>
        <position position="2315"/>
    </location>
</feature>
<feature type="domain" description="Calpain catalytic" evidence="12">
    <location>
        <begin position="2057"/>
        <end position="2372"/>
    </location>
</feature>
<evidence type="ECO:0000313" key="13">
    <source>
        <dbReference type="EMBL" id="GMI10387.1"/>
    </source>
</evidence>
<feature type="transmembrane region" description="Helical" evidence="9">
    <location>
        <begin position="1454"/>
        <end position="1474"/>
    </location>
</feature>
<feature type="transmembrane region" description="Helical" evidence="9">
    <location>
        <begin position="1376"/>
        <end position="1399"/>
    </location>
</feature>
<dbReference type="SMART" id="SM00239">
    <property type="entry name" value="C2"/>
    <property type="match status" value="1"/>
</dbReference>
<feature type="coiled-coil region" evidence="7">
    <location>
        <begin position="2591"/>
        <end position="2618"/>
    </location>
</feature>
<feature type="transmembrane region" description="Helical" evidence="9">
    <location>
        <begin position="772"/>
        <end position="790"/>
    </location>
</feature>
<evidence type="ECO:0000256" key="8">
    <source>
        <dbReference type="SAM" id="MobiDB-lite"/>
    </source>
</evidence>
<accession>A0A9W7FDR0</accession>
<dbReference type="SUPFAM" id="SSF54001">
    <property type="entry name" value="Cysteine proteinases"/>
    <property type="match status" value="1"/>
</dbReference>
<evidence type="ECO:0000256" key="2">
    <source>
        <dbReference type="ARBA" id="ARBA00022670"/>
    </source>
</evidence>
<feature type="transmembrane region" description="Helical" evidence="9">
    <location>
        <begin position="1427"/>
        <end position="1448"/>
    </location>
</feature>
<feature type="transmembrane region" description="Helical" evidence="9">
    <location>
        <begin position="1517"/>
        <end position="1539"/>
    </location>
</feature>
<feature type="transmembrane region" description="Helical" evidence="9">
    <location>
        <begin position="1599"/>
        <end position="1622"/>
    </location>
</feature>
<dbReference type="Gene3D" id="3.90.70.10">
    <property type="entry name" value="Cysteine proteinases"/>
    <property type="match status" value="1"/>
</dbReference>
<feature type="transmembrane region" description="Helical" evidence="9">
    <location>
        <begin position="1349"/>
        <end position="1370"/>
    </location>
</feature>
<dbReference type="OrthoDB" id="424753at2759"/>
<feature type="region of interest" description="Disordered" evidence="8">
    <location>
        <begin position="1088"/>
        <end position="1121"/>
    </location>
</feature>
<keyword evidence="9" id="KW-1133">Transmembrane helix</keyword>
<evidence type="ECO:0000259" key="11">
    <source>
        <dbReference type="PROSITE" id="PS50004"/>
    </source>
</evidence>
<feature type="transmembrane region" description="Helical" evidence="9">
    <location>
        <begin position="993"/>
        <end position="1012"/>
    </location>
</feature>
<dbReference type="InterPro" id="IPR001300">
    <property type="entry name" value="Peptidase_C2_calpain_cat"/>
</dbReference>
<dbReference type="Proteomes" id="UP001165122">
    <property type="component" value="Unassembled WGS sequence"/>
</dbReference>
<reference evidence="14" key="1">
    <citation type="journal article" date="2023" name="Commun. Biol.">
        <title>Genome analysis of Parmales, the sister group of diatoms, reveals the evolutionary specialization of diatoms from phago-mixotrophs to photoautotrophs.</title>
        <authorList>
            <person name="Ban H."/>
            <person name="Sato S."/>
            <person name="Yoshikawa S."/>
            <person name="Yamada K."/>
            <person name="Nakamura Y."/>
            <person name="Ichinomiya M."/>
            <person name="Sato N."/>
            <person name="Blanc-Mathieu R."/>
            <person name="Endo H."/>
            <person name="Kuwata A."/>
            <person name="Ogata H."/>
        </authorList>
    </citation>
    <scope>NUCLEOTIDE SEQUENCE [LARGE SCALE GENOMIC DNA]</scope>
    <source>
        <strain evidence="14">NIES 3700</strain>
    </source>
</reference>